<feature type="transmembrane region" description="Helical" evidence="1">
    <location>
        <begin position="18"/>
        <end position="35"/>
    </location>
</feature>
<dbReference type="RefSeq" id="WP_003846784.1">
    <property type="nucleotide sequence ID" value="NZ_BQKK01000001.1"/>
</dbReference>
<protein>
    <recommendedName>
        <fullName evidence="4">Secreted protein</fullName>
    </recommendedName>
</protein>
<evidence type="ECO:0000256" key="1">
    <source>
        <dbReference type="SAM" id="Phobius"/>
    </source>
</evidence>
<comment type="caution">
    <text evidence="2">The sequence shown here is derived from an EMBL/GenBank/DDBJ whole genome shotgun (WGS) entry which is preliminary data.</text>
</comment>
<keyword evidence="1" id="KW-0812">Transmembrane</keyword>
<evidence type="ECO:0000313" key="3">
    <source>
        <dbReference type="Proteomes" id="UP001054925"/>
    </source>
</evidence>
<gene>
    <name evidence="2" type="ORF">CAT723_00080</name>
</gene>
<sequence>MAFATALFAFVNIFQNNLFRVLAVAAIVGLILALTTREDAFPAGDRHPKMIWVAILGGSAFAMLFPLPILSWVGAVATGIYWFDVRPQLRSIINGEYNY</sequence>
<evidence type="ECO:0008006" key="4">
    <source>
        <dbReference type="Google" id="ProtNLM"/>
    </source>
</evidence>
<name>A0AAV5G102_CORAM</name>
<organism evidence="2 3">
    <name type="scientific">Corynebacterium ammoniagenes</name>
    <name type="common">Brevibacterium ammoniagenes</name>
    <dbReference type="NCBI Taxonomy" id="1697"/>
    <lineage>
        <taxon>Bacteria</taxon>
        <taxon>Bacillati</taxon>
        <taxon>Actinomycetota</taxon>
        <taxon>Actinomycetes</taxon>
        <taxon>Mycobacteriales</taxon>
        <taxon>Corynebacteriaceae</taxon>
        <taxon>Corynebacterium</taxon>
    </lineage>
</organism>
<dbReference type="Proteomes" id="UP001054925">
    <property type="component" value="Unassembled WGS sequence"/>
</dbReference>
<dbReference type="AlphaFoldDB" id="A0AAV5G102"/>
<proteinExistence type="predicted"/>
<keyword evidence="1" id="KW-0472">Membrane</keyword>
<feature type="transmembrane region" description="Helical" evidence="1">
    <location>
        <begin position="50"/>
        <end position="83"/>
    </location>
</feature>
<accession>A0AAV5G102</accession>
<evidence type="ECO:0000313" key="2">
    <source>
        <dbReference type="EMBL" id="GJN41529.1"/>
    </source>
</evidence>
<reference evidence="2" key="1">
    <citation type="submission" date="2021-12" db="EMBL/GenBank/DDBJ databases">
        <title>Draft genome sequence of Corynebacterium ammoniagenes strain T-723.</title>
        <authorList>
            <person name="Matsuzawa M."/>
            <person name="Hiratani M."/>
            <person name="Abe I."/>
            <person name="Tsuji Y."/>
            <person name="Nakamura J."/>
        </authorList>
    </citation>
    <scope>NUCLEOTIDE SEQUENCE</scope>
    <source>
        <strain evidence="2">T-723</strain>
    </source>
</reference>
<dbReference type="Pfam" id="PF10724">
    <property type="entry name" value="DUF2516"/>
    <property type="match status" value="1"/>
</dbReference>
<dbReference type="EMBL" id="BQKK01000001">
    <property type="protein sequence ID" value="GJN41529.1"/>
    <property type="molecule type" value="Genomic_DNA"/>
</dbReference>
<dbReference type="InterPro" id="IPR019662">
    <property type="entry name" value="DUF2516"/>
</dbReference>
<keyword evidence="1" id="KW-1133">Transmembrane helix</keyword>